<feature type="compositionally biased region" description="Basic and acidic residues" evidence="4">
    <location>
        <begin position="334"/>
        <end position="343"/>
    </location>
</feature>
<feature type="region of interest" description="Disordered" evidence="4">
    <location>
        <begin position="536"/>
        <end position="591"/>
    </location>
</feature>
<feature type="compositionally biased region" description="Polar residues" evidence="4">
    <location>
        <begin position="363"/>
        <end position="375"/>
    </location>
</feature>
<feature type="compositionally biased region" description="Acidic residues" evidence="4">
    <location>
        <begin position="578"/>
        <end position="591"/>
    </location>
</feature>
<dbReference type="InterPro" id="IPR011989">
    <property type="entry name" value="ARM-like"/>
</dbReference>
<name>A0A120K264_9SACH</name>
<organism evidence="6 7">
    <name type="scientific">Eremothecium sinecaudum</name>
    <dbReference type="NCBI Taxonomy" id="45286"/>
    <lineage>
        <taxon>Eukaryota</taxon>
        <taxon>Fungi</taxon>
        <taxon>Dikarya</taxon>
        <taxon>Ascomycota</taxon>
        <taxon>Saccharomycotina</taxon>
        <taxon>Saccharomycetes</taxon>
        <taxon>Saccharomycetales</taxon>
        <taxon>Saccharomycetaceae</taxon>
        <taxon>Eremothecium</taxon>
    </lineage>
</organism>
<evidence type="ECO:0000256" key="2">
    <source>
        <dbReference type="ARBA" id="ARBA00022664"/>
    </source>
</evidence>
<dbReference type="AlphaFoldDB" id="A0A120K264"/>
<dbReference type="InterPro" id="IPR032460">
    <property type="entry name" value="Symplekin/Pta1_N"/>
</dbReference>
<evidence type="ECO:0000256" key="3">
    <source>
        <dbReference type="ARBA" id="ARBA00023242"/>
    </source>
</evidence>
<dbReference type="GO" id="GO:0006397">
    <property type="term" value="P:mRNA processing"/>
    <property type="evidence" value="ECO:0007669"/>
    <property type="project" value="UniProtKB-KW"/>
</dbReference>
<evidence type="ECO:0000256" key="1">
    <source>
        <dbReference type="ARBA" id="ARBA00004123"/>
    </source>
</evidence>
<evidence type="ECO:0000313" key="6">
    <source>
        <dbReference type="EMBL" id="AMD20551.1"/>
    </source>
</evidence>
<accession>A0A120K264</accession>
<dbReference type="GO" id="GO:0005847">
    <property type="term" value="C:mRNA cleavage and polyadenylation specificity factor complex"/>
    <property type="evidence" value="ECO:0007669"/>
    <property type="project" value="TreeGrafter"/>
</dbReference>
<feature type="compositionally biased region" description="Basic and acidic residues" evidence="4">
    <location>
        <begin position="559"/>
        <end position="572"/>
    </location>
</feature>
<dbReference type="PANTHER" id="PTHR15245:SF20">
    <property type="entry name" value="SYMPLEKIN"/>
    <property type="match status" value="1"/>
</dbReference>
<dbReference type="STRING" id="45286.A0A120K264"/>
<keyword evidence="7" id="KW-1185">Reference proteome</keyword>
<dbReference type="InterPro" id="IPR021850">
    <property type="entry name" value="Symplekin/Pta1"/>
</dbReference>
<feature type="compositionally biased region" description="Low complexity" evidence="4">
    <location>
        <begin position="345"/>
        <end position="361"/>
    </location>
</feature>
<dbReference type="GeneID" id="28723799"/>
<protein>
    <submittedName>
        <fullName evidence="6">HDL193Wp</fullName>
    </submittedName>
</protein>
<keyword evidence="2" id="KW-0507">mRNA processing</keyword>
<sequence>MDVSQQLQQLEQVKRLAVANEPEKVLPKVLETALTLYRQNAARPRELARFCSQLFREILNSERIPSSEKPFLASQHLHDFVQMCQAPPAVDHVTYTNVLLAFGTSYECLFDLVAKTSNEALWKDMVYLKDLVQTNWKTCFPLDPTDALADHGRSLGAKLASVKLLSKLVIVHTQGTGVNIGAVPDNHPVIRNKAALQAESKRLLDVLISYLIDEPMMVAPLFSAILHCLAFVMKQRPMATLRILSGLLKFNVDMKYQQDHESALQYRLAKRFVERSYKNFVNFGLKSQLIKNSGSMAPYHSKLSKIAQTLHMIAEETKSKGILNFDPTQVERKMDARERERYHTAAAAAAASASSGNNGNGPLSKSPTPVETSISAPPLFPPPAGVFGANGSAAAAAVAPATASVAAAAAATAAASASVSDSANASVVPQPPAPGVQLDSFADLPALVRLQNYTMSKASVSNFFNNSPVAFDNNCSSIYSLMNSKHSDFDVSTLSQPMLVRLCTDAIYQTDTNRMIAGLSIVASRYTDLMNKAADKNPVGTVTSTMTTANNETESDIDNGDRRPSKRLKVEDASSMAETEDATANLDDDEEAREFTLAPPTPLSQEEKVKHLHLIVSNLLDVSASDEAPGIAPPTDVLPPLHRARLLHWENRTSWVVLLSRLSARGLQSNTDMSDVVRQRLYDYFLEDFSSRVAVVIDWLSEEWYAEMVQSLPPKIYNQWSLKVLDGLVPFLESSHRKIFIRLVSELPHLNGDHVSKLKSLCLDPLRSSLGFQALKFLVMFRPPVKPVVKDLLKEMINADESVKDQCESILAKFY</sequence>
<dbReference type="PANTHER" id="PTHR15245">
    <property type="entry name" value="SYMPLEKIN-RELATED"/>
    <property type="match status" value="1"/>
</dbReference>
<gene>
    <name evidence="6" type="ORF">AW171_hschr42446</name>
</gene>
<keyword evidence="3" id="KW-0539">Nucleus</keyword>
<evidence type="ECO:0000259" key="5">
    <source>
        <dbReference type="Pfam" id="PF11935"/>
    </source>
</evidence>
<reference evidence="6 7" key="1">
    <citation type="submission" date="2016-01" db="EMBL/GenBank/DDBJ databases">
        <title>Genome sequence of the yeast Holleya sinecauda.</title>
        <authorList>
            <person name="Dietrich F.S."/>
        </authorList>
    </citation>
    <scope>NUCLEOTIDE SEQUENCE [LARGE SCALE GENOMIC DNA]</scope>
    <source>
        <strain evidence="6 7">ATCC 58844</strain>
    </source>
</reference>
<comment type="subcellular location">
    <subcellularLocation>
        <location evidence="1">Nucleus</location>
    </subcellularLocation>
</comment>
<feature type="region of interest" description="Disordered" evidence="4">
    <location>
        <begin position="334"/>
        <end position="377"/>
    </location>
</feature>
<evidence type="ECO:0000313" key="7">
    <source>
        <dbReference type="Proteomes" id="UP000243052"/>
    </source>
</evidence>
<dbReference type="Pfam" id="PF11935">
    <property type="entry name" value="SYMPK_PTA1_N"/>
    <property type="match status" value="1"/>
</dbReference>
<proteinExistence type="predicted"/>
<feature type="compositionally biased region" description="Polar residues" evidence="4">
    <location>
        <begin position="540"/>
        <end position="552"/>
    </location>
</feature>
<evidence type="ECO:0000256" key="4">
    <source>
        <dbReference type="SAM" id="MobiDB-lite"/>
    </source>
</evidence>
<dbReference type="RefSeq" id="XP_017987547.1">
    <property type="nucleotide sequence ID" value="XM_018131875.1"/>
</dbReference>
<dbReference type="OrthoDB" id="331600at2759"/>
<dbReference type="Proteomes" id="UP000243052">
    <property type="component" value="Chromosome iv"/>
</dbReference>
<feature type="domain" description="Symplekin/Pta1 N-terminal" evidence="5">
    <location>
        <begin position="91"/>
        <end position="320"/>
    </location>
</feature>
<dbReference type="Gene3D" id="1.25.10.10">
    <property type="entry name" value="Leucine-rich Repeat Variant"/>
    <property type="match status" value="1"/>
</dbReference>
<dbReference type="EMBL" id="CP014244">
    <property type="protein sequence ID" value="AMD20551.1"/>
    <property type="molecule type" value="Genomic_DNA"/>
</dbReference>